<gene>
    <name evidence="1" type="ORF">O1D97_03625</name>
</gene>
<evidence type="ECO:0000313" key="2">
    <source>
        <dbReference type="Proteomes" id="UP001149719"/>
    </source>
</evidence>
<accession>A0ABT4JQZ6</accession>
<comment type="caution">
    <text evidence="1">The sequence shown here is derived from an EMBL/GenBank/DDBJ whole genome shotgun (WGS) entry which is preliminary data.</text>
</comment>
<dbReference type="Proteomes" id="UP001149719">
    <property type="component" value="Unassembled WGS sequence"/>
</dbReference>
<organism evidence="1 2">
    <name type="scientific">Marinomonas phaeophyticola</name>
    <dbReference type="NCBI Taxonomy" id="3004091"/>
    <lineage>
        <taxon>Bacteria</taxon>
        <taxon>Pseudomonadati</taxon>
        <taxon>Pseudomonadota</taxon>
        <taxon>Gammaproteobacteria</taxon>
        <taxon>Oceanospirillales</taxon>
        <taxon>Oceanospirillaceae</taxon>
        <taxon>Marinomonas</taxon>
    </lineage>
</organism>
<dbReference type="EMBL" id="JAPUBN010000010">
    <property type="protein sequence ID" value="MCZ2720754.1"/>
    <property type="molecule type" value="Genomic_DNA"/>
</dbReference>
<reference evidence="1" key="1">
    <citation type="submission" date="2022-12" db="EMBL/GenBank/DDBJ databases">
        <title>Marinomonas 15G1-11 sp. nov, isolated from marine algae.</title>
        <authorList>
            <person name="Butt M."/>
            <person name="Choi D.G."/>
            <person name="Kim J.M."/>
            <person name="Lee J.K."/>
            <person name="Baek J.H."/>
            <person name="Jeon C.O."/>
        </authorList>
    </citation>
    <scope>NUCLEOTIDE SEQUENCE</scope>
    <source>
        <strain evidence="1">15G1-11</strain>
    </source>
</reference>
<keyword evidence="2" id="KW-1185">Reference proteome</keyword>
<protein>
    <submittedName>
        <fullName evidence="1">Uncharacterized protein</fullName>
    </submittedName>
</protein>
<name>A0ABT4JQZ6_9GAMM</name>
<sequence>MEIDHKQLAKEAIELAKPSIEKLFNQTNRQELHIVIMDPRIKPWESTFENAILHEESIKNSSWSIPFDVLARKKAVQAWRDQSANINHQTLHPSSLRNDDVLFYGSFVYGNIVVACSGVEPWFDMLISGWIALAFEQLAINDYQQTKIDNPTKAYKKTKKITIKI</sequence>
<proteinExistence type="predicted"/>
<evidence type="ECO:0000313" key="1">
    <source>
        <dbReference type="EMBL" id="MCZ2720754.1"/>
    </source>
</evidence>
<dbReference type="RefSeq" id="WP_269122881.1">
    <property type="nucleotide sequence ID" value="NZ_JAPUBN010000010.1"/>
</dbReference>